<evidence type="ECO:0000313" key="2">
    <source>
        <dbReference type="Proteomes" id="UP000757435"/>
    </source>
</evidence>
<protein>
    <submittedName>
        <fullName evidence="1">DUF2993 domain-containing protein</fullName>
    </submittedName>
</protein>
<evidence type="ECO:0000313" key="1">
    <source>
        <dbReference type="EMBL" id="MBW4658575.1"/>
    </source>
</evidence>
<organism evidence="1 2">
    <name type="scientific">Drouetiella hepatica Uher 2000/2452</name>
    <dbReference type="NCBI Taxonomy" id="904376"/>
    <lineage>
        <taxon>Bacteria</taxon>
        <taxon>Bacillati</taxon>
        <taxon>Cyanobacteriota</taxon>
        <taxon>Cyanophyceae</taxon>
        <taxon>Oculatellales</taxon>
        <taxon>Oculatellaceae</taxon>
        <taxon>Drouetiella</taxon>
    </lineage>
</organism>
<dbReference type="Proteomes" id="UP000757435">
    <property type="component" value="Unassembled WGS sequence"/>
</dbReference>
<reference evidence="1" key="1">
    <citation type="submission" date="2021-05" db="EMBL/GenBank/DDBJ databases">
        <authorList>
            <person name="Pietrasiak N."/>
            <person name="Ward R."/>
            <person name="Stajich J.E."/>
            <person name="Kurbessoian T."/>
        </authorList>
    </citation>
    <scope>NUCLEOTIDE SEQUENCE</scope>
    <source>
        <strain evidence="1">UHER 2000/2452</strain>
    </source>
</reference>
<name>A0A951QB74_9CYAN</name>
<dbReference type="Pfam" id="PF11209">
    <property type="entry name" value="LmeA"/>
    <property type="match status" value="1"/>
</dbReference>
<dbReference type="AlphaFoldDB" id="A0A951QB74"/>
<comment type="caution">
    <text evidence="1">The sequence shown here is derived from an EMBL/GenBank/DDBJ whole genome shotgun (WGS) entry which is preliminary data.</text>
</comment>
<dbReference type="EMBL" id="JAHHHD010000006">
    <property type="protein sequence ID" value="MBW4658575.1"/>
    <property type="molecule type" value="Genomic_DNA"/>
</dbReference>
<gene>
    <name evidence="1" type="ORF">KME15_07865</name>
</gene>
<reference evidence="1" key="2">
    <citation type="journal article" date="2022" name="Microbiol. Resour. Announc.">
        <title>Metagenome Sequencing to Explore Phylogenomics of Terrestrial Cyanobacteria.</title>
        <authorList>
            <person name="Ward R.D."/>
            <person name="Stajich J.E."/>
            <person name="Johansen J.R."/>
            <person name="Huntemann M."/>
            <person name="Clum A."/>
            <person name="Foster B."/>
            <person name="Foster B."/>
            <person name="Roux S."/>
            <person name="Palaniappan K."/>
            <person name="Varghese N."/>
            <person name="Mukherjee S."/>
            <person name="Reddy T.B.K."/>
            <person name="Daum C."/>
            <person name="Copeland A."/>
            <person name="Chen I.A."/>
            <person name="Ivanova N.N."/>
            <person name="Kyrpides N.C."/>
            <person name="Shapiro N."/>
            <person name="Eloe-Fadrosh E.A."/>
            <person name="Pietrasiak N."/>
        </authorList>
    </citation>
    <scope>NUCLEOTIDE SEQUENCE</scope>
    <source>
        <strain evidence="1">UHER 2000/2452</strain>
    </source>
</reference>
<accession>A0A951QB74</accession>
<proteinExistence type="predicted"/>
<dbReference type="InterPro" id="IPR021373">
    <property type="entry name" value="DUF2993"/>
</dbReference>
<sequence>MTEDKPDLGEKALGKVVELGINSQLDEAEKLDVVIRTDPAKLVQGKVDSVAISGAGLVMKQDLRMESVEVSTSSVEINPISLAFGKVELTQSTDAQAQLVLTETDLNRALASEYLHSRMQNVEIHIDGESRAIDIQQVQVSLLDDNALSIKADLFQQNSSEKISFSAIAKPSLQDNGQRIALEILSAEGQGLSLVLAKALFERIMELLEFRNFDIQGVTFWLKELHVRKGKLVIQATSVIDQFPAL</sequence>